<protein>
    <submittedName>
        <fullName evidence="1">Uncharacterized protein</fullName>
    </submittedName>
</protein>
<name>A0A0F9MGY5_9ZZZZ</name>
<organism evidence="1">
    <name type="scientific">marine sediment metagenome</name>
    <dbReference type="NCBI Taxonomy" id="412755"/>
    <lineage>
        <taxon>unclassified sequences</taxon>
        <taxon>metagenomes</taxon>
        <taxon>ecological metagenomes</taxon>
    </lineage>
</organism>
<accession>A0A0F9MGY5</accession>
<proteinExistence type="predicted"/>
<reference evidence="1" key="1">
    <citation type="journal article" date="2015" name="Nature">
        <title>Complex archaea that bridge the gap between prokaryotes and eukaryotes.</title>
        <authorList>
            <person name="Spang A."/>
            <person name="Saw J.H."/>
            <person name="Jorgensen S.L."/>
            <person name="Zaremba-Niedzwiedzka K."/>
            <person name="Martijn J."/>
            <person name="Lind A.E."/>
            <person name="van Eijk R."/>
            <person name="Schleper C."/>
            <person name="Guy L."/>
            <person name="Ettema T.J."/>
        </authorList>
    </citation>
    <scope>NUCLEOTIDE SEQUENCE</scope>
</reference>
<gene>
    <name evidence="1" type="ORF">LCGC14_1074770</name>
</gene>
<dbReference type="EMBL" id="LAZR01004659">
    <property type="protein sequence ID" value="KKN06680.1"/>
    <property type="molecule type" value="Genomic_DNA"/>
</dbReference>
<comment type="caution">
    <text evidence="1">The sequence shown here is derived from an EMBL/GenBank/DDBJ whole genome shotgun (WGS) entry which is preliminary data.</text>
</comment>
<evidence type="ECO:0000313" key="1">
    <source>
        <dbReference type="EMBL" id="KKN06680.1"/>
    </source>
</evidence>
<sequence length="444" mass="46908">MSDNTTLPGTGEVYAAEDRGGVKFQKVLIGAFDGPAVDAFGRWRTSEPNTLFDSKLLHADSQDLFWDEELESGTMATSGPTAARPFIDFTSSNTTAGQRTRQTFQRFNYQPGKSQLILMTGVLELASGTKTGCERRLGPFDNDNGLFFESDAGTVGVTVRTNDTGSPADTTIAQASWNLDTMDGDADAANPSGLTLDIGKAQVFVFDYQWLAAGRIRFGVEIAGVIVYVHEHNIANGAIVPWVSTPNLPLRYQIITTTSSGVCSMRCICAAVISEGGVNERGPIRYRSTAGAVLTTDVENELFCLIALRLKATHLGAHIRVVDVQLQIQSVSETLEWVLVHGTKNDAITVGGSLTYADLANSALQTALGATANDISGGTEVGGGFLETGNNAQGAASDGGIVPSTLTLGAAIDGTRSELMLAVRPNGGVSAMDVEGSITWQEIN</sequence>
<dbReference type="AlphaFoldDB" id="A0A0F9MGY5"/>